<evidence type="ECO:0000259" key="12">
    <source>
        <dbReference type="PROSITE" id="PS50142"/>
    </source>
</evidence>
<comment type="catalytic activity">
    <reaction evidence="1 9">
        <text>Endonucleolytic cleavage to 5'-phosphomonoester.</text>
        <dbReference type="EC" id="3.1.26.3"/>
    </reaction>
</comment>
<dbReference type="GO" id="GO:0046872">
    <property type="term" value="F:metal ion binding"/>
    <property type="evidence" value="ECO:0007669"/>
    <property type="project" value="UniProtKB-KW"/>
</dbReference>
<dbReference type="GO" id="GO:0003725">
    <property type="term" value="F:double-stranded RNA binding"/>
    <property type="evidence" value="ECO:0007669"/>
    <property type="project" value="TreeGrafter"/>
</dbReference>
<evidence type="ECO:0000256" key="10">
    <source>
        <dbReference type="SAM" id="MobiDB-lite"/>
    </source>
</evidence>
<name>A0A6N2U0X0_9ACTO</name>
<evidence type="ECO:0000256" key="6">
    <source>
        <dbReference type="ARBA" id="ARBA00022759"/>
    </source>
</evidence>
<evidence type="ECO:0000256" key="8">
    <source>
        <dbReference type="ARBA" id="ARBA00022884"/>
    </source>
</evidence>
<gene>
    <name evidence="9 13" type="primary">rnc</name>
    <name evidence="13" type="ORF">AOLFYP35_01604</name>
</gene>
<feature type="binding site" evidence="9">
    <location>
        <position position="54"/>
    </location>
    <ligand>
        <name>Mg(2+)</name>
        <dbReference type="ChEBI" id="CHEBI:18420"/>
    </ligand>
</feature>
<proteinExistence type="inferred from homology"/>
<dbReference type="HAMAP" id="MF_00104">
    <property type="entry name" value="RNase_III"/>
    <property type="match status" value="1"/>
</dbReference>
<feature type="active site" evidence="9">
    <location>
        <position position="58"/>
    </location>
</feature>
<evidence type="ECO:0000256" key="7">
    <source>
        <dbReference type="ARBA" id="ARBA00022801"/>
    </source>
</evidence>
<keyword evidence="9" id="KW-0479">Metal-binding</keyword>
<evidence type="ECO:0000313" key="13">
    <source>
        <dbReference type="EMBL" id="VYT11710.1"/>
    </source>
</evidence>
<feature type="compositionally biased region" description="Basic and acidic residues" evidence="10">
    <location>
        <begin position="237"/>
        <end position="250"/>
    </location>
</feature>
<keyword evidence="6 9" id="KW-0255">Endonuclease</keyword>
<dbReference type="GO" id="GO:0006397">
    <property type="term" value="P:mRNA processing"/>
    <property type="evidence" value="ECO:0007669"/>
    <property type="project" value="UniProtKB-UniRule"/>
</dbReference>
<keyword evidence="8 9" id="KW-0694">RNA-binding</keyword>
<comment type="function">
    <text evidence="9">Digests double-stranded RNA. Involved in the processing of primary rRNA transcript to yield the immediate precursors to the large and small rRNAs (23S and 16S). Processes some mRNAs, and tRNAs when they are encoded in the rRNA operon. Processes pre-crRNA and tracrRNA of type II CRISPR loci if present in the organism.</text>
</comment>
<evidence type="ECO:0000256" key="1">
    <source>
        <dbReference type="ARBA" id="ARBA00000109"/>
    </source>
</evidence>
<keyword evidence="9" id="KW-0460">Magnesium</keyword>
<dbReference type="SMART" id="SM00358">
    <property type="entry name" value="DSRM"/>
    <property type="match status" value="1"/>
</dbReference>
<feature type="binding site" evidence="9">
    <location>
        <position position="127"/>
    </location>
    <ligand>
        <name>Mg(2+)</name>
        <dbReference type="ChEBI" id="CHEBI:18420"/>
    </ligand>
</feature>
<comment type="similarity">
    <text evidence="2">Belongs to the ribonuclease III family.</text>
</comment>
<dbReference type="InterPro" id="IPR000999">
    <property type="entry name" value="RNase_III_dom"/>
</dbReference>
<evidence type="ECO:0000256" key="4">
    <source>
        <dbReference type="ARBA" id="ARBA00022664"/>
    </source>
</evidence>
<dbReference type="Pfam" id="PF00035">
    <property type="entry name" value="dsrm"/>
    <property type="match status" value="1"/>
</dbReference>
<dbReference type="CDD" id="cd10845">
    <property type="entry name" value="DSRM_RNAse_III_family"/>
    <property type="match status" value="1"/>
</dbReference>
<dbReference type="PROSITE" id="PS50142">
    <property type="entry name" value="RNASE_3_2"/>
    <property type="match status" value="1"/>
</dbReference>
<dbReference type="NCBIfam" id="TIGR02191">
    <property type="entry name" value="RNaseIII"/>
    <property type="match status" value="1"/>
</dbReference>
<feature type="domain" description="DRBM" evidence="11">
    <location>
        <begin position="168"/>
        <end position="238"/>
    </location>
</feature>
<evidence type="ECO:0000256" key="9">
    <source>
        <dbReference type="HAMAP-Rule" id="MF_00104"/>
    </source>
</evidence>
<dbReference type="InterPro" id="IPR036389">
    <property type="entry name" value="RNase_III_sf"/>
</dbReference>
<feature type="domain" description="RNase III" evidence="12">
    <location>
        <begin position="28"/>
        <end position="141"/>
    </location>
</feature>
<keyword evidence="9" id="KW-0819">tRNA processing</keyword>
<dbReference type="InterPro" id="IPR011907">
    <property type="entry name" value="RNase_III"/>
</dbReference>
<evidence type="ECO:0000256" key="2">
    <source>
        <dbReference type="ARBA" id="ARBA00010183"/>
    </source>
</evidence>
<dbReference type="EMBL" id="CACRSM010000003">
    <property type="protein sequence ID" value="VYT11710.1"/>
    <property type="molecule type" value="Genomic_DNA"/>
</dbReference>
<dbReference type="EC" id="3.1.26.3" evidence="9"/>
<keyword evidence="9" id="KW-0699">rRNA-binding</keyword>
<dbReference type="GO" id="GO:0004525">
    <property type="term" value="F:ribonuclease III activity"/>
    <property type="evidence" value="ECO:0007669"/>
    <property type="project" value="UniProtKB-UniRule"/>
</dbReference>
<dbReference type="CDD" id="cd00593">
    <property type="entry name" value="RIBOc"/>
    <property type="match status" value="1"/>
</dbReference>
<dbReference type="GO" id="GO:0008033">
    <property type="term" value="P:tRNA processing"/>
    <property type="evidence" value="ECO:0007669"/>
    <property type="project" value="UniProtKB-KW"/>
</dbReference>
<keyword evidence="3 9" id="KW-0698">rRNA processing</keyword>
<feature type="binding site" evidence="9">
    <location>
        <position position="130"/>
    </location>
    <ligand>
        <name>Mg(2+)</name>
        <dbReference type="ChEBI" id="CHEBI:18420"/>
    </ligand>
</feature>
<dbReference type="PROSITE" id="PS50137">
    <property type="entry name" value="DS_RBD"/>
    <property type="match status" value="1"/>
</dbReference>
<dbReference type="GO" id="GO:0019843">
    <property type="term" value="F:rRNA binding"/>
    <property type="evidence" value="ECO:0007669"/>
    <property type="project" value="UniProtKB-KW"/>
</dbReference>
<keyword evidence="9" id="KW-0963">Cytoplasm</keyword>
<feature type="active site" evidence="9">
    <location>
        <position position="130"/>
    </location>
</feature>
<accession>A0A6N2U0X0</accession>
<dbReference type="GO" id="GO:0005737">
    <property type="term" value="C:cytoplasm"/>
    <property type="evidence" value="ECO:0007669"/>
    <property type="project" value="UniProtKB-SubCell"/>
</dbReference>
<dbReference type="SMART" id="SM00535">
    <property type="entry name" value="RIBOc"/>
    <property type="match status" value="1"/>
</dbReference>
<dbReference type="Pfam" id="PF14622">
    <property type="entry name" value="Ribonucleas_3_3"/>
    <property type="match status" value="1"/>
</dbReference>
<keyword evidence="5 9" id="KW-0540">Nuclease</keyword>
<dbReference type="GO" id="GO:0010468">
    <property type="term" value="P:regulation of gene expression"/>
    <property type="evidence" value="ECO:0007669"/>
    <property type="project" value="TreeGrafter"/>
</dbReference>
<dbReference type="GO" id="GO:0006364">
    <property type="term" value="P:rRNA processing"/>
    <property type="evidence" value="ECO:0007669"/>
    <property type="project" value="UniProtKB-UniRule"/>
</dbReference>
<keyword evidence="4 9" id="KW-0507">mRNA processing</keyword>
<dbReference type="Gene3D" id="3.30.160.20">
    <property type="match status" value="1"/>
</dbReference>
<reference evidence="13" key="1">
    <citation type="submission" date="2019-11" db="EMBL/GenBank/DDBJ databases">
        <authorList>
            <person name="Feng L."/>
        </authorList>
    </citation>
    <scope>NUCLEOTIDE SEQUENCE</scope>
    <source>
        <strain evidence="13">AodontolyticusLFYP35</strain>
    </source>
</reference>
<keyword evidence="7 9" id="KW-0378">Hydrolase</keyword>
<feature type="region of interest" description="Disordered" evidence="10">
    <location>
        <begin position="215"/>
        <end position="250"/>
    </location>
</feature>
<comment type="cofactor">
    <cofactor evidence="9">
        <name>Mg(2+)</name>
        <dbReference type="ChEBI" id="CHEBI:18420"/>
    </cofactor>
</comment>
<dbReference type="SUPFAM" id="SSF69065">
    <property type="entry name" value="RNase III domain-like"/>
    <property type="match status" value="1"/>
</dbReference>
<comment type="subunit">
    <text evidence="9">Homodimer.</text>
</comment>
<dbReference type="InterPro" id="IPR014720">
    <property type="entry name" value="dsRBD_dom"/>
</dbReference>
<dbReference type="SUPFAM" id="SSF54768">
    <property type="entry name" value="dsRNA-binding domain-like"/>
    <property type="match status" value="1"/>
</dbReference>
<dbReference type="AlphaFoldDB" id="A0A6N2U0X0"/>
<evidence type="ECO:0000259" key="11">
    <source>
        <dbReference type="PROSITE" id="PS50137"/>
    </source>
</evidence>
<dbReference type="PANTHER" id="PTHR11207">
    <property type="entry name" value="RIBONUCLEASE III"/>
    <property type="match status" value="1"/>
</dbReference>
<comment type="subcellular location">
    <subcellularLocation>
        <location evidence="9">Cytoplasm</location>
    </subcellularLocation>
</comment>
<dbReference type="PROSITE" id="PS00517">
    <property type="entry name" value="RNASE_3_1"/>
    <property type="match status" value="1"/>
</dbReference>
<dbReference type="Gene3D" id="1.10.1520.10">
    <property type="entry name" value="Ribonuclease III domain"/>
    <property type="match status" value="1"/>
</dbReference>
<organism evidence="13">
    <name type="scientific">Schaalia odontolytica</name>
    <dbReference type="NCBI Taxonomy" id="1660"/>
    <lineage>
        <taxon>Bacteria</taxon>
        <taxon>Bacillati</taxon>
        <taxon>Actinomycetota</taxon>
        <taxon>Actinomycetes</taxon>
        <taxon>Actinomycetales</taxon>
        <taxon>Actinomycetaceae</taxon>
        <taxon>Schaalia</taxon>
    </lineage>
</organism>
<protein>
    <recommendedName>
        <fullName evidence="9">Ribonuclease 3</fullName>
        <ecNumber evidence="9">3.1.26.3</ecNumber>
    </recommendedName>
    <alternativeName>
        <fullName evidence="9">Ribonuclease III</fullName>
        <shortName evidence="9">RNase III</shortName>
    </alternativeName>
</protein>
<sequence length="250" mass="27339">MARRSKLPVPPRPNTDTLLEAWGTPVRQDLLELALIHRSYANEAGGIAHNERLEFLGDSVLSIVVADELYHRHGDVPESELSRMRAATVSQEPLAQAARHIELGEYIYLGRGESTHGGRDKDSILSDTFEALVGATYLSVGIEGARATILRHLGFLLVHAVERAAEQDWKTTLTEFAFNHDLGAVTYEVEGEGPDHQRVFTAHAFVASRDTEVGQGVGTSKKHAENAAAADAVARLSGEKRVDEQGEKRD</sequence>
<dbReference type="PANTHER" id="PTHR11207:SF0">
    <property type="entry name" value="RIBONUCLEASE 3"/>
    <property type="match status" value="1"/>
</dbReference>
<dbReference type="FunFam" id="1.10.1520.10:FF:000001">
    <property type="entry name" value="Ribonuclease 3"/>
    <property type="match status" value="1"/>
</dbReference>
<evidence type="ECO:0000256" key="5">
    <source>
        <dbReference type="ARBA" id="ARBA00022722"/>
    </source>
</evidence>
<evidence type="ECO:0000256" key="3">
    <source>
        <dbReference type="ARBA" id="ARBA00022552"/>
    </source>
</evidence>